<sequence>MWICSLFYEMTKPFLALAKVSAGDIFPFLGVHAIILINFSFSRKANAKNRLDCWQLLSRCFLEKVGLCLNIRIEFRKW</sequence>
<comment type="caution">
    <text evidence="2">The sequence shown here is derived from an EMBL/GenBank/DDBJ whole genome shotgun (WGS) entry which is preliminary data.</text>
</comment>
<organism evidence="2 3">
    <name type="scientific">Streptococcus oralis subsp. oralis</name>
    <dbReference type="NCBI Taxonomy" id="1891914"/>
    <lineage>
        <taxon>Bacteria</taxon>
        <taxon>Bacillati</taxon>
        <taxon>Bacillota</taxon>
        <taxon>Bacilli</taxon>
        <taxon>Lactobacillales</taxon>
        <taxon>Streptococcaceae</taxon>
        <taxon>Streptococcus</taxon>
    </lineage>
</organism>
<protein>
    <submittedName>
        <fullName evidence="2">Uncharacterized protein</fullName>
    </submittedName>
</protein>
<dbReference type="AlphaFoldDB" id="A0A1X1H080"/>
<accession>A0A1X1H080</accession>
<dbReference type="EMBL" id="NCUJ01000012">
    <property type="protein sequence ID" value="ORO52519.1"/>
    <property type="molecule type" value="Genomic_DNA"/>
</dbReference>
<proteinExistence type="predicted"/>
<name>A0A1X1H080_STROR</name>
<keyword evidence="1" id="KW-0812">Transmembrane</keyword>
<gene>
    <name evidence="2" type="ORF">B7722_00765</name>
</gene>
<evidence type="ECO:0000313" key="2">
    <source>
        <dbReference type="EMBL" id="ORO52519.1"/>
    </source>
</evidence>
<dbReference type="Proteomes" id="UP000193768">
    <property type="component" value="Unassembled WGS sequence"/>
</dbReference>
<evidence type="ECO:0000256" key="1">
    <source>
        <dbReference type="SAM" id="Phobius"/>
    </source>
</evidence>
<keyword evidence="1" id="KW-1133">Transmembrane helix</keyword>
<evidence type="ECO:0000313" key="3">
    <source>
        <dbReference type="Proteomes" id="UP000193768"/>
    </source>
</evidence>
<feature type="transmembrane region" description="Helical" evidence="1">
    <location>
        <begin position="20"/>
        <end position="41"/>
    </location>
</feature>
<reference evidence="2 3" key="1">
    <citation type="journal article" date="2016" name="Eur. J. Clin. Microbiol. Infect. Dis.">
        <title>Whole genome sequencing as a tool for phylogenetic analysis of clinical strains of Mitis group streptococci.</title>
        <authorList>
            <person name="Rasmussen L.H."/>
            <person name="Dargis R."/>
            <person name="Hojholt K."/>
            <person name="Christensen J.J."/>
            <person name="Skovgaard O."/>
            <person name="Justesen U.S."/>
            <person name="Rosenvinge F.S."/>
            <person name="Moser C."/>
            <person name="Lukjancenko O."/>
            <person name="Rasmussen S."/>
            <person name="Nielsen X.C."/>
        </authorList>
    </citation>
    <scope>NUCLEOTIDE SEQUENCE [LARGE SCALE GENOMIC DNA]</scope>
    <source>
        <strain evidence="2 3">RH_8610_08</strain>
    </source>
</reference>
<keyword evidence="1" id="KW-0472">Membrane</keyword>